<gene>
    <name evidence="1" type="ORF">MiAbW_00607</name>
</gene>
<comment type="caution">
    <text evidence="1">The sequence shown here is derived from an EMBL/GenBank/DDBJ whole genome shotgun (WGS) entry which is preliminary data.</text>
</comment>
<evidence type="ECO:0000313" key="2">
    <source>
        <dbReference type="Proteomes" id="UP000376575"/>
    </source>
</evidence>
<organism evidence="1 2">
    <name type="scientific">Microcystis aeruginosa NIES-4325</name>
    <dbReference type="NCBI Taxonomy" id="2569534"/>
    <lineage>
        <taxon>Bacteria</taxon>
        <taxon>Bacillati</taxon>
        <taxon>Cyanobacteriota</taxon>
        <taxon>Cyanophyceae</taxon>
        <taxon>Oscillatoriophycideae</taxon>
        <taxon>Chroococcales</taxon>
        <taxon>Microcystaceae</taxon>
        <taxon>Microcystis</taxon>
    </lineage>
</organism>
<proteinExistence type="predicted"/>
<protein>
    <submittedName>
        <fullName evidence="1">Uncharacterized protein</fullName>
    </submittedName>
</protein>
<name>A0A5J4F475_MICAE</name>
<accession>A0A5J4F475</accession>
<sequence length="32" mass="3770">MRHETEMYCVANDNSQDNTEAVLQKMALLDWL</sequence>
<dbReference type="EMBL" id="BJKP01000004">
    <property type="protein sequence ID" value="GEA26062.1"/>
    <property type="molecule type" value="Genomic_DNA"/>
</dbReference>
<reference evidence="1 2" key="1">
    <citation type="journal article" date="2019" name="FEMS Microbiol. Lett.">
        <title>A novel salt-tolerant genotype illuminates the sucrose gene evolution in freshwater bloom-forming cyanobacterium Microcystis aeruginosa.</title>
        <authorList>
            <person name="Tanabe Y."/>
            <person name="Yamaguchi H."/>
            <person name="Sano T."/>
            <person name="Kawachi M."/>
        </authorList>
    </citation>
    <scope>NUCLEOTIDE SEQUENCE [LARGE SCALE GENOMIC DNA]</scope>
    <source>
        <strain evidence="1 2">NIES-4325</strain>
    </source>
</reference>
<evidence type="ECO:0000313" key="1">
    <source>
        <dbReference type="EMBL" id="GEA26062.1"/>
    </source>
</evidence>
<dbReference type="AlphaFoldDB" id="A0A5J4F475"/>
<dbReference type="Proteomes" id="UP000376575">
    <property type="component" value="Unassembled WGS sequence"/>
</dbReference>